<keyword evidence="2" id="KW-0812">Transmembrane</keyword>
<dbReference type="EMBL" id="JBFMKM010000006">
    <property type="protein sequence ID" value="KAL1305609.1"/>
    <property type="molecule type" value="Genomic_DNA"/>
</dbReference>
<protein>
    <submittedName>
        <fullName evidence="4">Uncharacterized protein</fullName>
    </submittedName>
</protein>
<keyword evidence="2" id="KW-0472">Membrane</keyword>
<accession>A0ABR3PHJ0</accession>
<gene>
    <name evidence="4" type="ORF">AAFC00_007210</name>
</gene>
<keyword evidence="2" id="KW-1133">Transmembrane helix</keyword>
<dbReference type="GeneID" id="95980909"/>
<name>A0ABR3PHJ0_9PEZI</name>
<feature type="region of interest" description="Disordered" evidence="1">
    <location>
        <begin position="69"/>
        <end position="97"/>
    </location>
</feature>
<feature type="compositionally biased region" description="Basic and acidic residues" evidence="1">
    <location>
        <begin position="74"/>
        <end position="89"/>
    </location>
</feature>
<comment type="caution">
    <text evidence="4">The sequence shown here is derived from an EMBL/GenBank/DDBJ whole genome shotgun (WGS) entry which is preliminary data.</text>
</comment>
<dbReference type="PANTHER" id="PTHR36854:SF1">
    <property type="entry name" value="TRANSMEMBRANE PROTEIN"/>
    <property type="match status" value="1"/>
</dbReference>
<evidence type="ECO:0000313" key="5">
    <source>
        <dbReference type="Proteomes" id="UP001562354"/>
    </source>
</evidence>
<reference evidence="4 5" key="1">
    <citation type="submission" date="2024-07" db="EMBL/GenBank/DDBJ databases">
        <title>Draft sequence of the Neodothiora populina.</title>
        <authorList>
            <person name="Drown D.D."/>
            <person name="Schuette U.S."/>
            <person name="Buechlein A.B."/>
            <person name="Rusch D.R."/>
            <person name="Winton L.W."/>
            <person name="Adams G.A."/>
        </authorList>
    </citation>
    <scope>NUCLEOTIDE SEQUENCE [LARGE SCALE GENOMIC DNA]</scope>
    <source>
        <strain evidence="4 5">CPC 39397</strain>
    </source>
</reference>
<proteinExistence type="predicted"/>
<feature type="transmembrane region" description="Helical" evidence="2">
    <location>
        <begin position="169"/>
        <end position="195"/>
    </location>
</feature>
<keyword evidence="5" id="KW-1185">Reference proteome</keyword>
<organism evidence="4 5">
    <name type="scientific">Neodothiora populina</name>
    <dbReference type="NCBI Taxonomy" id="2781224"/>
    <lineage>
        <taxon>Eukaryota</taxon>
        <taxon>Fungi</taxon>
        <taxon>Dikarya</taxon>
        <taxon>Ascomycota</taxon>
        <taxon>Pezizomycotina</taxon>
        <taxon>Dothideomycetes</taxon>
        <taxon>Dothideomycetidae</taxon>
        <taxon>Dothideales</taxon>
        <taxon>Dothioraceae</taxon>
        <taxon>Neodothiora</taxon>
    </lineage>
</organism>
<dbReference type="PANTHER" id="PTHR36854">
    <property type="entry name" value="CHROMOSOME 9, WHOLE GENOME SHOTGUN SEQUENCE"/>
    <property type="match status" value="1"/>
</dbReference>
<evidence type="ECO:0000256" key="1">
    <source>
        <dbReference type="SAM" id="MobiDB-lite"/>
    </source>
</evidence>
<keyword evidence="3" id="KW-0732">Signal</keyword>
<feature type="chain" id="PRO_5047168651" evidence="3">
    <location>
        <begin position="26"/>
        <end position="209"/>
    </location>
</feature>
<dbReference type="RefSeq" id="XP_069201882.1">
    <property type="nucleotide sequence ID" value="XM_069348403.1"/>
</dbReference>
<evidence type="ECO:0000256" key="3">
    <source>
        <dbReference type="SAM" id="SignalP"/>
    </source>
</evidence>
<dbReference type="Proteomes" id="UP001562354">
    <property type="component" value="Unassembled WGS sequence"/>
</dbReference>
<sequence>MKSRISLLCLTLALISVFAVNPVSCATPPSFCKCTCYSNSTIIPLNDPVSSASAPLQQRLFSALWTTTKAPPRSADDGNTKDNDGEKHKSGGNKKKQRTCADCNRQFCLDYNLPICAGIKALSASSSASTKPGRGAASGSASSVSAADDRIEDVVFATCFQRDSVKDQVIVWGFLGLTVGLLAWSFVGGFLGGVVEKVRGRHAYNPVMG</sequence>
<evidence type="ECO:0000313" key="4">
    <source>
        <dbReference type="EMBL" id="KAL1305609.1"/>
    </source>
</evidence>
<evidence type="ECO:0000256" key="2">
    <source>
        <dbReference type="SAM" id="Phobius"/>
    </source>
</evidence>
<feature type="signal peptide" evidence="3">
    <location>
        <begin position="1"/>
        <end position="25"/>
    </location>
</feature>